<evidence type="ECO:0000256" key="1">
    <source>
        <dbReference type="SAM" id="SignalP"/>
    </source>
</evidence>
<evidence type="ECO:0000313" key="2">
    <source>
        <dbReference type="EMBL" id="AFL83442.1"/>
    </source>
</evidence>
<organism evidence="2 3">
    <name type="scientific">Belliella baltica (strain DSM 15883 / CIP 108006 / LMG 21964 / BA134)</name>
    <dbReference type="NCBI Taxonomy" id="866536"/>
    <lineage>
        <taxon>Bacteria</taxon>
        <taxon>Pseudomonadati</taxon>
        <taxon>Bacteroidota</taxon>
        <taxon>Cytophagia</taxon>
        <taxon>Cytophagales</taxon>
        <taxon>Cyclobacteriaceae</taxon>
        <taxon>Belliella</taxon>
    </lineage>
</organism>
<dbReference type="Proteomes" id="UP000006050">
    <property type="component" value="Chromosome"/>
</dbReference>
<dbReference type="EMBL" id="CP003281">
    <property type="protein sequence ID" value="AFL83442.1"/>
    <property type="molecule type" value="Genomic_DNA"/>
</dbReference>
<sequence length="101" mass="11866">MKKAFSFALLFYLIMMMLTPVHAEDHCDHGETHTEQHESDHADNQCCPPFSVCKLYSLFVYEMVWQFEGLEFDLVQITNTILIQPKYPISSIQIWQPPRQS</sequence>
<dbReference type="AlphaFoldDB" id="I3Z2H4"/>
<feature type="signal peptide" evidence="1">
    <location>
        <begin position="1"/>
        <end position="23"/>
    </location>
</feature>
<feature type="chain" id="PRO_5003684478" evidence="1">
    <location>
        <begin position="24"/>
        <end position="101"/>
    </location>
</feature>
<keyword evidence="3" id="KW-1185">Reference proteome</keyword>
<proteinExistence type="predicted"/>
<reference evidence="3" key="1">
    <citation type="submission" date="2012-06" db="EMBL/GenBank/DDBJ databases">
        <title>The complete genome of Belliella baltica DSM 15883.</title>
        <authorList>
            <person name="Lucas S."/>
            <person name="Copeland A."/>
            <person name="Lapidus A."/>
            <person name="Goodwin L."/>
            <person name="Pitluck S."/>
            <person name="Peters L."/>
            <person name="Mikhailova N."/>
            <person name="Davenport K."/>
            <person name="Kyrpides N."/>
            <person name="Mavromatis K."/>
            <person name="Pagani I."/>
            <person name="Ivanova N."/>
            <person name="Ovchinnikova G."/>
            <person name="Zeytun A."/>
            <person name="Detter J.C."/>
            <person name="Han C."/>
            <person name="Land M."/>
            <person name="Hauser L."/>
            <person name="Markowitz V."/>
            <person name="Cheng J.-F."/>
            <person name="Hugenholtz P."/>
            <person name="Woyke T."/>
            <person name="Wu D."/>
            <person name="Tindall B."/>
            <person name="Pomrenke H."/>
            <person name="Brambilla E."/>
            <person name="Klenk H.-P."/>
            <person name="Eisen J.A."/>
        </authorList>
    </citation>
    <scope>NUCLEOTIDE SEQUENCE [LARGE SCALE GENOMIC DNA]</scope>
    <source>
        <strain evidence="3">DSM 15883 / CIP 108006 / LMG 21964 / BA134</strain>
    </source>
</reference>
<evidence type="ECO:0000313" key="3">
    <source>
        <dbReference type="Proteomes" id="UP000006050"/>
    </source>
</evidence>
<dbReference type="OrthoDB" id="177948at768503"/>
<dbReference type="RefSeq" id="WP_014771450.1">
    <property type="nucleotide sequence ID" value="NC_018010.1"/>
</dbReference>
<protein>
    <submittedName>
        <fullName evidence="2">Uncharacterized protein</fullName>
    </submittedName>
</protein>
<name>I3Z2H4_BELBD</name>
<keyword evidence="1" id="KW-0732">Signal</keyword>
<dbReference type="STRING" id="866536.Belba_0794"/>
<dbReference type="HOGENOM" id="CLU_2285948_0_0_10"/>
<gene>
    <name evidence="2" type="ordered locus">Belba_0794</name>
</gene>
<dbReference type="KEGG" id="bbd:Belba_0794"/>
<accession>I3Z2H4</accession>